<dbReference type="SUPFAM" id="SSF52540">
    <property type="entry name" value="P-loop containing nucleoside triphosphate hydrolases"/>
    <property type="match status" value="1"/>
</dbReference>
<organism evidence="6 7">
    <name type="scientific">Methylobacterium radiotolerans</name>
    <dbReference type="NCBI Taxonomy" id="31998"/>
    <lineage>
        <taxon>Bacteria</taxon>
        <taxon>Pseudomonadati</taxon>
        <taxon>Pseudomonadota</taxon>
        <taxon>Alphaproteobacteria</taxon>
        <taxon>Hyphomicrobiales</taxon>
        <taxon>Methylobacteriaceae</taxon>
        <taxon>Methylobacterium</taxon>
    </lineage>
</organism>
<dbReference type="EMBL" id="JBEPNW010000008">
    <property type="protein sequence ID" value="MET3870081.1"/>
    <property type="molecule type" value="Genomic_DNA"/>
</dbReference>
<dbReference type="Gene3D" id="3.40.50.300">
    <property type="entry name" value="P-loop containing nucleotide triphosphate hydrolases"/>
    <property type="match status" value="1"/>
</dbReference>
<evidence type="ECO:0000256" key="3">
    <source>
        <dbReference type="ARBA" id="ARBA00022840"/>
    </source>
</evidence>
<accession>A0ABV2NUH4</accession>
<dbReference type="Pfam" id="PF02562">
    <property type="entry name" value="PhoH"/>
    <property type="match status" value="1"/>
</dbReference>
<sequence length="280" mass="30789">MSTATNTAEKAIRRKQRRDAKRQGKGTQHGPLLQLVAENRRPQAPAKPRQAPVKPLNAAQARFDVSMSSNTLTIALGSAGTGKTWFAAARMAERLRDGEIERVVITRPAVEAGESLGFLPGELDEKFEPYFRPVREAFEDVLGKGFTEYLIKEGRIEARPLALLRGSTLKDADVLLDEAQNTTPGQMKMFLTRIGENTRVVVNGDPAQKDIPGPSGLMDAVSRLERVRSVGIIRFGREDVVRSGFCQDVLEAYETPVAVEPVNDDEPDHAGLRRFIGAEV</sequence>
<feature type="domain" description="PhoH-like protein" evidence="5">
    <location>
        <begin position="53"/>
        <end position="254"/>
    </location>
</feature>
<comment type="similarity">
    <text evidence="1">Belongs to the PhoH family.</text>
</comment>
<dbReference type="InterPro" id="IPR051451">
    <property type="entry name" value="PhoH2-like"/>
</dbReference>
<gene>
    <name evidence="6" type="ORF">ABIC20_007466</name>
</gene>
<evidence type="ECO:0000259" key="5">
    <source>
        <dbReference type="Pfam" id="PF02562"/>
    </source>
</evidence>
<evidence type="ECO:0000256" key="2">
    <source>
        <dbReference type="ARBA" id="ARBA00022741"/>
    </source>
</evidence>
<keyword evidence="3" id="KW-0067">ATP-binding</keyword>
<evidence type="ECO:0000313" key="7">
    <source>
        <dbReference type="Proteomes" id="UP001549119"/>
    </source>
</evidence>
<dbReference type="PANTHER" id="PTHR30473:SF3">
    <property type="entry name" value="PROTEIN PHOH"/>
    <property type="match status" value="1"/>
</dbReference>
<evidence type="ECO:0000313" key="6">
    <source>
        <dbReference type="EMBL" id="MET3870081.1"/>
    </source>
</evidence>
<evidence type="ECO:0000256" key="4">
    <source>
        <dbReference type="SAM" id="MobiDB-lite"/>
    </source>
</evidence>
<name>A0ABV2NUH4_9HYPH</name>
<proteinExistence type="inferred from homology"/>
<feature type="compositionally biased region" description="Low complexity" evidence="4">
    <location>
        <begin position="42"/>
        <end position="55"/>
    </location>
</feature>
<evidence type="ECO:0000256" key="1">
    <source>
        <dbReference type="ARBA" id="ARBA00010393"/>
    </source>
</evidence>
<feature type="compositionally biased region" description="Basic residues" evidence="4">
    <location>
        <begin position="12"/>
        <end position="24"/>
    </location>
</feature>
<dbReference type="InterPro" id="IPR027417">
    <property type="entry name" value="P-loop_NTPase"/>
</dbReference>
<dbReference type="RefSeq" id="WP_209651193.1">
    <property type="nucleotide sequence ID" value="NZ_JBEPNW010000008.1"/>
</dbReference>
<dbReference type="Proteomes" id="UP001549119">
    <property type="component" value="Unassembled WGS sequence"/>
</dbReference>
<dbReference type="PANTHER" id="PTHR30473">
    <property type="entry name" value="PROTEIN PHOH"/>
    <property type="match status" value="1"/>
</dbReference>
<reference evidence="6 7" key="1">
    <citation type="submission" date="2024-06" db="EMBL/GenBank/DDBJ databases">
        <title>Genomics of switchgrass bacterial isolates.</title>
        <authorList>
            <person name="Shade A."/>
        </authorList>
    </citation>
    <scope>NUCLEOTIDE SEQUENCE [LARGE SCALE GENOMIC DNA]</scope>
    <source>
        <strain evidence="6 7">PvP084</strain>
    </source>
</reference>
<dbReference type="InterPro" id="IPR003714">
    <property type="entry name" value="PhoH"/>
</dbReference>
<keyword evidence="2" id="KW-0547">Nucleotide-binding</keyword>
<keyword evidence="7" id="KW-1185">Reference proteome</keyword>
<protein>
    <submittedName>
        <fullName evidence="6">Phosphate starvation-inducible PhoH-like protein</fullName>
    </submittedName>
</protein>
<comment type="caution">
    <text evidence="6">The sequence shown here is derived from an EMBL/GenBank/DDBJ whole genome shotgun (WGS) entry which is preliminary data.</text>
</comment>
<feature type="region of interest" description="Disordered" evidence="4">
    <location>
        <begin position="1"/>
        <end position="55"/>
    </location>
</feature>